<dbReference type="SUPFAM" id="SSF81321">
    <property type="entry name" value="Family A G protein-coupled receptor-like"/>
    <property type="match status" value="1"/>
</dbReference>
<proteinExistence type="inferred from homology"/>
<dbReference type="GO" id="GO:0004930">
    <property type="term" value="F:G protein-coupled receptor activity"/>
    <property type="evidence" value="ECO:0007669"/>
    <property type="project" value="UniProtKB-KW"/>
</dbReference>
<accession>A0A8C5M6G9</accession>
<dbReference type="PRINTS" id="PR00237">
    <property type="entry name" value="GPCRRHODOPSN"/>
</dbReference>
<evidence type="ECO:0000256" key="13">
    <source>
        <dbReference type="RuleBase" id="RU363047"/>
    </source>
</evidence>
<keyword evidence="7 12" id="KW-0297">G-protein coupled receptor</keyword>
<dbReference type="AlphaFoldDB" id="A0A8C5M6G9"/>
<feature type="transmembrane region" description="Helical" evidence="13">
    <location>
        <begin position="270"/>
        <end position="290"/>
    </location>
</feature>
<evidence type="ECO:0000256" key="9">
    <source>
        <dbReference type="ARBA" id="ARBA00023170"/>
    </source>
</evidence>
<keyword evidence="8 13" id="KW-0472">Membrane</keyword>
<keyword evidence="16" id="KW-1185">Reference proteome</keyword>
<reference evidence="15" key="1">
    <citation type="submission" date="2025-08" db="UniProtKB">
        <authorList>
            <consortium name="Ensembl"/>
        </authorList>
    </citation>
    <scope>IDENTIFICATION</scope>
</reference>
<feature type="transmembrane region" description="Helical" evidence="13">
    <location>
        <begin position="20"/>
        <end position="42"/>
    </location>
</feature>
<dbReference type="InterPro" id="IPR047132">
    <property type="entry name" value="Olfact_rcpt_6C-like"/>
</dbReference>
<evidence type="ECO:0000256" key="10">
    <source>
        <dbReference type="ARBA" id="ARBA00023180"/>
    </source>
</evidence>
<evidence type="ECO:0000313" key="15">
    <source>
        <dbReference type="Ensembl" id="ENSLLEP00000007429.1"/>
    </source>
</evidence>
<dbReference type="PANTHER" id="PTHR26454">
    <property type="entry name" value="OLFACTORY RECEPTOR"/>
    <property type="match status" value="1"/>
</dbReference>
<dbReference type="PANTHER" id="PTHR26454:SF171">
    <property type="entry name" value="OLFACTORY RECEPTOR"/>
    <property type="match status" value="1"/>
</dbReference>
<keyword evidence="3 13" id="KW-0716">Sensory transduction</keyword>
<dbReference type="InterPro" id="IPR017452">
    <property type="entry name" value="GPCR_Rhodpsn_7TM"/>
</dbReference>
<feature type="domain" description="G-protein coupled receptors family 1 profile" evidence="14">
    <location>
        <begin position="38"/>
        <end position="288"/>
    </location>
</feature>
<evidence type="ECO:0000256" key="1">
    <source>
        <dbReference type="ARBA" id="ARBA00004651"/>
    </source>
</evidence>
<keyword evidence="4 12" id="KW-0812">Transmembrane</keyword>
<keyword evidence="2 13" id="KW-1003">Cell membrane</keyword>
<evidence type="ECO:0000259" key="14">
    <source>
        <dbReference type="PROSITE" id="PS50262"/>
    </source>
</evidence>
<keyword evidence="6 13" id="KW-1133">Transmembrane helix</keyword>
<evidence type="ECO:0000313" key="16">
    <source>
        <dbReference type="Proteomes" id="UP000694569"/>
    </source>
</evidence>
<dbReference type="Proteomes" id="UP000694569">
    <property type="component" value="Unplaced"/>
</dbReference>
<reference evidence="15" key="2">
    <citation type="submission" date="2025-09" db="UniProtKB">
        <authorList>
            <consortium name="Ensembl"/>
        </authorList>
    </citation>
    <scope>IDENTIFICATION</scope>
</reference>
<dbReference type="PRINTS" id="PR00245">
    <property type="entry name" value="OLFACTORYR"/>
</dbReference>
<dbReference type="GO" id="GO:0005886">
    <property type="term" value="C:plasma membrane"/>
    <property type="evidence" value="ECO:0007669"/>
    <property type="project" value="UniProtKB-SubCell"/>
</dbReference>
<keyword evidence="11 12" id="KW-0807">Transducer</keyword>
<dbReference type="Gene3D" id="1.20.1070.10">
    <property type="entry name" value="Rhodopsin 7-helix transmembrane proteins"/>
    <property type="match status" value="1"/>
</dbReference>
<dbReference type="Ensembl" id="ENSLLET00000007733.1">
    <property type="protein sequence ID" value="ENSLLEP00000007429.1"/>
    <property type="gene ID" value="ENSLLEG00000004712.1"/>
</dbReference>
<dbReference type="Pfam" id="PF13853">
    <property type="entry name" value="7tm_4"/>
    <property type="match status" value="1"/>
</dbReference>
<sequence length="306" mass="34019">MLTHNQTHFVLIGFSCNPKIQIIIFVGVLLIYCLSLLGNLLIICATCLDRKLQIPMYILLSNLAVADFCFMSSSVPKLLASLASHDGSISLSVCLLQFFSYYSFGGTELWSLALLSVDRFLAICCPLRYSTIMTRHMCYRLILGSWIFGFVEFFPGFLAMLQLKFCSKSVFLNHFFCDGSALLNVSCGGSYLSGYIFLSIASFAVLSSLAPTLFSYCCILTSIFRISAASGKRKTFSTCSSHLLVVSITYGSCIFIYIRPAGSMSTSLEKTVAVFNSIFIPLLNPFIYTLRNQKIKKTLKAFWATK</sequence>
<feature type="transmembrane region" description="Helical" evidence="13">
    <location>
        <begin position="141"/>
        <end position="163"/>
    </location>
</feature>
<feature type="transmembrane region" description="Helical" evidence="13">
    <location>
        <begin position="236"/>
        <end position="258"/>
    </location>
</feature>
<evidence type="ECO:0000256" key="6">
    <source>
        <dbReference type="ARBA" id="ARBA00022989"/>
    </source>
</evidence>
<dbReference type="PROSITE" id="PS50262">
    <property type="entry name" value="G_PROTEIN_RECEP_F1_2"/>
    <property type="match status" value="1"/>
</dbReference>
<dbReference type="GeneTree" id="ENSGT01150000286948"/>
<organism evidence="15 16">
    <name type="scientific">Leptobrachium leishanense</name>
    <name type="common">Leishan spiny toad</name>
    <dbReference type="NCBI Taxonomy" id="445787"/>
    <lineage>
        <taxon>Eukaryota</taxon>
        <taxon>Metazoa</taxon>
        <taxon>Chordata</taxon>
        <taxon>Craniata</taxon>
        <taxon>Vertebrata</taxon>
        <taxon>Euteleostomi</taxon>
        <taxon>Amphibia</taxon>
        <taxon>Batrachia</taxon>
        <taxon>Anura</taxon>
        <taxon>Pelobatoidea</taxon>
        <taxon>Megophryidae</taxon>
        <taxon>Leptobrachium</taxon>
    </lineage>
</organism>
<name>A0A8C5M6G9_9ANUR</name>
<evidence type="ECO:0000256" key="2">
    <source>
        <dbReference type="ARBA" id="ARBA00022475"/>
    </source>
</evidence>
<evidence type="ECO:0000256" key="7">
    <source>
        <dbReference type="ARBA" id="ARBA00023040"/>
    </source>
</evidence>
<feature type="transmembrane region" description="Helical" evidence="13">
    <location>
        <begin position="195"/>
        <end position="224"/>
    </location>
</feature>
<protein>
    <recommendedName>
        <fullName evidence="13">Olfactory receptor</fullName>
    </recommendedName>
</protein>
<dbReference type="InterPro" id="IPR000276">
    <property type="entry name" value="GPCR_Rhodpsn"/>
</dbReference>
<comment type="subcellular location">
    <subcellularLocation>
        <location evidence="1 13">Cell membrane</location>
        <topology evidence="1 13">Multi-pass membrane protein</topology>
    </subcellularLocation>
</comment>
<keyword evidence="9 12" id="KW-0675">Receptor</keyword>
<dbReference type="OrthoDB" id="9444602at2759"/>
<evidence type="ECO:0000256" key="3">
    <source>
        <dbReference type="ARBA" id="ARBA00022606"/>
    </source>
</evidence>
<evidence type="ECO:0000256" key="8">
    <source>
        <dbReference type="ARBA" id="ARBA00023136"/>
    </source>
</evidence>
<evidence type="ECO:0000256" key="12">
    <source>
        <dbReference type="RuleBase" id="RU000688"/>
    </source>
</evidence>
<evidence type="ECO:0000256" key="5">
    <source>
        <dbReference type="ARBA" id="ARBA00022725"/>
    </source>
</evidence>
<dbReference type="GO" id="GO:0004984">
    <property type="term" value="F:olfactory receptor activity"/>
    <property type="evidence" value="ECO:0007669"/>
    <property type="project" value="InterPro"/>
</dbReference>
<comment type="similarity">
    <text evidence="12">Belongs to the G-protein coupled receptor 1 family.</text>
</comment>
<dbReference type="InterPro" id="IPR000725">
    <property type="entry name" value="Olfact_rcpt"/>
</dbReference>
<keyword evidence="5 13" id="KW-0552">Olfaction</keyword>
<keyword evidence="10" id="KW-0325">Glycoprotein</keyword>
<evidence type="ECO:0000256" key="4">
    <source>
        <dbReference type="ARBA" id="ARBA00022692"/>
    </source>
</evidence>
<evidence type="ECO:0000256" key="11">
    <source>
        <dbReference type="ARBA" id="ARBA00023224"/>
    </source>
</evidence>
<dbReference type="FunFam" id="1.20.1070.10:FF:000010">
    <property type="entry name" value="Olfactory receptor"/>
    <property type="match status" value="1"/>
</dbReference>
<dbReference type="PROSITE" id="PS00237">
    <property type="entry name" value="G_PROTEIN_RECEP_F1_1"/>
    <property type="match status" value="1"/>
</dbReference>